<protein>
    <recommendedName>
        <fullName evidence="4">Molybdopterin synthase catalytic subunit</fullName>
        <ecNumber evidence="3">2.8.1.12</ecNumber>
    </recommendedName>
    <alternativeName>
        <fullName evidence="9">MPT synthase subunit 2</fullName>
    </alternativeName>
    <alternativeName>
        <fullName evidence="7">Molybdenum cofactor biosynthesis protein E</fullName>
    </alternativeName>
    <alternativeName>
        <fullName evidence="8">Molybdopterin-converting factor large subunit</fullName>
    </alternativeName>
    <alternativeName>
        <fullName evidence="10">Molybdopterin-converting factor subunit 2</fullName>
    </alternativeName>
</protein>
<evidence type="ECO:0000256" key="4">
    <source>
        <dbReference type="ARBA" id="ARBA00013858"/>
    </source>
</evidence>
<sequence length="172" mass="18660">MIQMHDINQPRIQDTPLSLDALLTGSERDDCGALAVFAGTVRNHHEGKPVAHLVYTAHAALADKMIRGIEQEIAAKHGVPVCRVVHRIGALAIGESAILAVVRAPHRAEAFAALRAVVDAVKHRVPIWKEEFYTDGSSAFVTGCCIAEDAAQPHEDDAGHDHRHHDHGHQHA</sequence>
<evidence type="ECO:0000256" key="2">
    <source>
        <dbReference type="ARBA" id="ARBA00005426"/>
    </source>
</evidence>
<evidence type="ECO:0000256" key="10">
    <source>
        <dbReference type="ARBA" id="ARBA00032474"/>
    </source>
</evidence>
<dbReference type="CDD" id="cd00756">
    <property type="entry name" value="MoaE"/>
    <property type="match status" value="1"/>
</dbReference>
<name>A0A318E7F2_9GAMM</name>
<dbReference type="EC" id="2.8.1.12" evidence="3"/>
<dbReference type="Gene3D" id="3.90.1170.40">
    <property type="entry name" value="Molybdopterin biosynthesis MoaE subunit"/>
    <property type="match status" value="1"/>
</dbReference>
<gene>
    <name evidence="12" type="ORF">C8D93_111160</name>
</gene>
<dbReference type="InterPro" id="IPR036563">
    <property type="entry name" value="MoaE_sf"/>
</dbReference>
<evidence type="ECO:0000256" key="5">
    <source>
        <dbReference type="ARBA" id="ARBA00023150"/>
    </source>
</evidence>
<dbReference type="UniPathway" id="UPA00344"/>
<dbReference type="RefSeq" id="WP_245903968.1">
    <property type="nucleotide sequence ID" value="NZ_CAWNXA010000011.1"/>
</dbReference>
<evidence type="ECO:0000256" key="1">
    <source>
        <dbReference type="ARBA" id="ARBA00005046"/>
    </source>
</evidence>
<dbReference type="Pfam" id="PF02391">
    <property type="entry name" value="MoaE"/>
    <property type="match status" value="1"/>
</dbReference>
<keyword evidence="13" id="KW-1185">Reference proteome</keyword>
<dbReference type="EMBL" id="QICN01000011">
    <property type="protein sequence ID" value="PXV64988.1"/>
    <property type="molecule type" value="Genomic_DNA"/>
</dbReference>
<keyword evidence="5" id="KW-0501">Molybdenum cofactor biosynthesis</keyword>
<evidence type="ECO:0000256" key="6">
    <source>
        <dbReference type="ARBA" id="ARBA00026066"/>
    </source>
</evidence>
<dbReference type="PANTHER" id="PTHR23404">
    <property type="entry name" value="MOLYBDOPTERIN SYNTHASE RELATED"/>
    <property type="match status" value="1"/>
</dbReference>
<evidence type="ECO:0000256" key="3">
    <source>
        <dbReference type="ARBA" id="ARBA00011950"/>
    </source>
</evidence>
<evidence type="ECO:0000256" key="8">
    <source>
        <dbReference type="ARBA" id="ARBA00030407"/>
    </source>
</evidence>
<dbReference type="InterPro" id="IPR003448">
    <property type="entry name" value="Mopterin_biosynth_MoaE"/>
</dbReference>
<comment type="catalytic activity">
    <reaction evidence="11">
        <text>2 [molybdopterin-synthase sulfur-carrier protein]-C-terminal-Gly-aminoethanethioate + cyclic pyranopterin phosphate + H2O = molybdopterin + 2 [molybdopterin-synthase sulfur-carrier protein]-C-terminal Gly-Gly + 2 H(+)</text>
        <dbReference type="Rhea" id="RHEA:26333"/>
        <dbReference type="Rhea" id="RHEA-COMP:12202"/>
        <dbReference type="Rhea" id="RHEA-COMP:19907"/>
        <dbReference type="ChEBI" id="CHEBI:15377"/>
        <dbReference type="ChEBI" id="CHEBI:15378"/>
        <dbReference type="ChEBI" id="CHEBI:58698"/>
        <dbReference type="ChEBI" id="CHEBI:59648"/>
        <dbReference type="ChEBI" id="CHEBI:90778"/>
        <dbReference type="ChEBI" id="CHEBI:232372"/>
        <dbReference type="EC" id="2.8.1.12"/>
    </reaction>
</comment>
<comment type="pathway">
    <text evidence="1">Cofactor biosynthesis; molybdopterin biosynthesis.</text>
</comment>
<comment type="similarity">
    <text evidence="2">Belongs to the MoaE family.</text>
</comment>
<evidence type="ECO:0000313" key="13">
    <source>
        <dbReference type="Proteomes" id="UP000248330"/>
    </source>
</evidence>
<organism evidence="12 13">
    <name type="scientific">Sinimarinibacterium flocculans</name>
    <dbReference type="NCBI Taxonomy" id="985250"/>
    <lineage>
        <taxon>Bacteria</taxon>
        <taxon>Pseudomonadati</taxon>
        <taxon>Pseudomonadota</taxon>
        <taxon>Gammaproteobacteria</taxon>
        <taxon>Nevskiales</taxon>
        <taxon>Nevskiaceae</taxon>
        <taxon>Sinimarinibacterium</taxon>
    </lineage>
</organism>
<dbReference type="Proteomes" id="UP000248330">
    <property type="component" value="Unassembled WGS sequence"/>
</dbReference>
<dbReference type="AlphaFoldDB" id="A0A318E7F2"/>
<comment type="caution">
    <text evidence="12">The sequence shown here is derived from an EMBL/GenBank/DDBJ whole genome shotgun (WGS) entry which is preliminary data.</text>
</comment>
<evidence type="ECO:0000313" key="12">
    <source>
        <dbReference type="EMBL" id="PXV64988.1"/>
    </source>
</evidence>
<dbReference type="GO" id="GO:0006777">
    <property type="term" value="P:Mo-molybdopterin cofactor biosynthetic process"/>
    <property type="evidence" value="ECO:0007669"/>
    <property type="project" value="UniProtKB-KW"/>
</dbReference>
<accession>A0A318E7F2</accession>
<evidence type="ECO:0000256" key="9">
    <source>
        <dbReference type="ARBA" id="ARBA00030781"/>
    </source>
</evidence>
<reference evidence="12 13" key="1">
    <citation type="submission" date="2018-04" db="EMBL/GenBank/DDBJ databases">
        <title>Genomic Encyclopedia of Type Strains, Phase IV (KMG-IV): sequencing the most valuable type-strain genomes for metagenomic binning, comparative biology and taxonomic classification.</title>
        <authorList>
            <person name="Goeker M."/>
        </authorList>
    </citation>
    <scope>NUCLEOTIDE SEQUENCE [LARGE SCALE GENOMIC DNA]</scope>
    <source>
        <strain evidence="12 13">DSM 104150</strain>
    </source>
</reference>
<evidence type="ECO:0000256" key="11">
    <source>
        <dbReference type="ARBA" id="ARBA00049878"/>
    </source>
</evidence>
<dbReference type="SUPFAM" id="SSF54690">
    <property type="entry name" value="Molybdopterin synthase subunit MoaE"/>
    <property type="match status" value="1"/>
</dbReference>
<proteinExistence type="inferred from homology"/>
<dbReference type="GO" id="GO:0030366">
    <property type="term" value="F:molybdopterin synthase activity"/>
    <property type="evidence" value="ECO:0007669"/>
    <property type="project" value="UniProtKB-EC"/>
</dbReference>
<comment type="subunit">
    <text evidence="6">Heterotetramer of 2 MoaD subunits and 2 MoaE subunits. Also stable as homodimer. The enzyme changes between these two forms during catalysis.</text>
</comment>
<evidence type="ECO:0000256" key="7">
    <source>
        <dbReference type="ARBA" id="ARBA00029745"/>
    </source>
</evidence>